<sequence length="126" mass="15281">MLDKKRKELGYGKFKPWFDANNFEFSYRHAKRYLYIHDHRARLEGTRVSLSLREALQLLAESDKESKDEEREINPKRKPDEIYKDFKEGKNLAKEEKQILRGWIQEKVNKLKTKAETLEKEIRKIR</sequence>
<feature type="region of interest" description="Disordered" evidence="1">
    <location>
        <begin position="61"/>
        <end position="80"/>
    </location>
</feature>
<evidence type="ECO:0000313" key="3">
    <source>
        <dbReference type="Proteomes" id="UP000297567"/>
    </source>
</evidence>
<dbReference type="Proteomes" id="UP000297567">
    <property type="component" value="Unassembled WGS sequence"/>
</dbReference>
<accession>A0A4Z0ZNI7</accession>
<protein>
    <submittedName>
        <fullName evidence="2">Uncharacterized protein</fullName>
    </submittedName>
</protein>
<evidence type="ECO:0000313" key="2">
    <source>
        <dbReference type="EMBL" id="TGL58576.1"/>
    </source>
</evidence>
<comment type="caution">
    <text evidence="2">The sequence shown here is derived from an EMBL/GenBank/DDBJ whole genome shotgun (WGS) entry which is preliminary data.</text>
</comment>
<keyword evidence="3" id="KW-1185">Reference proteome</keyword>
<proteinExistence type="predicted"/>
<dbReference type="EMBL" id="RQGH01000035">
    <property type="protein sequence ID" value="TGL58576.1"/>
    <property type="molecule type" value="Genomic_DNA"/>
</dbReference>
<dbReference type="RefSeq" id="WP_135645011.1">
    <property type="nucleotide sequence ID" value="NZ_RQGH01000035.1"/>
</dbReference>
<dbReference type="AlphaFoldDB" id="A0A4Z0ZNI7"/>
<gene>
    <name evidence="2" type="ORF">EHQ62_16905</name>
</gene>
<evidence type="ECO:0000256" key="1">
    <source>
        <dbReference type="SAM" id="MobiDB-lite"/>
    </source>
</evidence>
<name>A0A4Z0ZNI7_9LEPT</name>
<organism evidence="2 3">
    <name type="scientific">Leptospira jelokensis</name>
    <dbReference type="NCBI Taxonomy" id="2484931"/>
    <lineage>
        <taxon>Bacteria</taxon>
        <taxon>Pseudomonadati</taxon>
        <taxon>Spirochaetota</taxon>
        <taxon>Spirochaetia</taxon>
        <taxon>Leptospirales</taxon>
        <taxon>Leptospiraceae</taxon>
        <taxon>Leptospira</taxon>
    </lineage>
</organism>
<reference evidence="2" key="1">
    <citation type="journal article" date="2019" name="PLoS Negl. Trop. Dis.">
        <title>Revisiting the worldwide diversity of Leptospira species in the environment.</title>
        <authorList>
            <person name="Vincent A.T."/>
            <person name="Schiettekatte O."/>
            <person name="Bourhy P."/>
            <person name="Veyrier F.J."/>
            <person name="Picardeau M."/>
        </authorList>
    </citation>
    <scope>NUCLEOTIDE SEQUENCE [LARGE SCALE GENOMIC DNA]</scope>
    <source>
        <strain evidence="2">201702451</strain>
    </source>
</reference>